<proteinExistence type="inferred from homology"/>
<sequence>MRFSAPRSLSPEPRRRQPRKSFTFGLPSDDEDYDSSDESQASGSDSEYSSSSSSSSSASAEYETDSEVAGISRRPARGRSAAEQRYIEDTIASIRLRTRHKDPYEEWQKQLKHDSLATARREQASIRTQRHTEQTQAEKERKERLAALHRKQMEEVQSRLSSLELQRKAEEDKLREGWKLRDKRLWERIEAVIKVEEDKVRAKLEAARKIQEEAERKKREEEEKRRAEEEERKREELERRLKKQKEEEERQKKAKEEEEKRKEEEMRKAKAEMLKQEENERQTLGLTTAEEDWRFARETLKKLKGGPMKNVKSNKELKSEWGRLRREITPKIGQLTNNAREINRISQQLVDLIRPRAGSDLYYACLSSLAKAILLQCETEVTAEKRSALPLVQVTINMLSTLPDFSSIFWAKLCQRAGPWPVPFVIPSTDVDGTKFTDAERRKALGYREEESRVEYGNRLCGIMRLYFLILFANVQSPLDKMFQMQRYWVWFARMLGEGQLLDSSVALLLMHTGLDVGGLDAKHAFGRQWIKMLGLLYEGVTTGFGGSAERLIGGQTPEGRAARVRVQLQVERIMTSE</sequence>
<keyword evidence="4" id="KW-0509">mRNA transport</keyword>
<dbReference type="AlphaFoldDB" id="A0A067PRF6"/>
<reference evidence="13" key="1">
    <citation type="journal article" date="2014" name="Proc. Natl. Acad. Sci. U.S.A.">
        <title>Extensive sampling of basidiomycete genomes demonstrates inadequacy of the white-rot/brown-rot paradigm for wood decay fungi.</title>
        <authorList>
            <person name="Riley R."/>
            <person name="Salamov A.A."/>
            <person name="Brown D.W."/>
            <person name="Nagy L.G."/>
            <person name="Floudas D."/>
            <person name="Held B.W."/>
            <person name="Levasseur A."/>
            <person name="Lombard V."/>
            <person name="Morin E."/>
            <person name="Otillar R."/>
            <person name="Lindquist E.A."/>
            <person name="Sun H."/>
            <person name="LaButti K.M."/>
            <person name="Schmutz J."/>
            <person name="Jabbour D."/>
            <person name="Luo H."/>
            <person name="Baker S.E."/>
            <person name="Pisabarro A.G."/>
            <person name="Walton J.D."/>
            <person name="Blanchette R.A."/>
            <person name="Henrissat B."/>
            <person name="Martin F."/>
            <person name="Cullen D."/>
            <person name="Hibbett D.S."/>
            <person name="Grigoriev I.V."/>
        </authorList>
    </citation>
    <scope>NUCLEOTIDE SEQUENCE [LARGE SCALE GENOMIC DNA]</scope>
    <source>
        <strain evidence="13">MUCL 33604</strain>
    </source>
</reference>
<feature type="compositionally biased region" description="Low complexity" evidence="11">
    <location>
        <begin position="38"/>
        <end position="61"/>
    </location>
</feature>
<evidence type="ECO:0000256" key="9">
    <source>
        <dbReference type="ARBA" id="ARBA00026227"/>
    </source>
</evidence>
<feature type="region of interest" description="Disordered" evidence="11">
    <location>
        <begin position="108"/>
        <end position="173"/>
    </location>
</feature>
<accession>A0A067PRF6</accession>
<dbReference type="GO" id="GO:0016973">
    <property type="term" value="P:poly(A)+ mRNA export from nucleus"/>
    <property type="evidence" value="ECO:0007669"/>
    <property type="project" value="InterPro"/>
</dbReference>
<dbReference type="InterPro" id="IPR038506">
    <property type="entry name" value="GLE1-like_sf"/>
</dbReference>
<dbReference type="EMBL" id="KL197731">
    <property type="protein sequence ID" value="KDQ53892.1"/>
    <property type="molecule type" value="Genomic_DNA"/>
</dbReference>
<dbReference type="InterPro" id="IPR012476">
    <property type="entry name" value="GLE1"/>
</dbReference>
<dbReference type="GO" id="GO:0015031">
    <property type="term" value="P:protein transport"/>
    <property type="evidence" value="ECO:0007669"/>
    <property type="project" value="UniProtKB-KW"/>
</dbReference>
<keyword evidence="5" id="KW-0653">Protein transport</keyword>
<dbReference type="GO" id="GO:0031369">
    <property type="term" value="F:translation initiation factor binding"/>
    <property type="evidence" value="ECO:0007669"/>
    <property type="project" value="TreeGrafter"/>
</dbReference>
<comment type="similarity">
    <text evidence="2">Belongs to the GLE1 family.</text>
</comment>
<keyword evidence="8" id="KW-0539">Nucleus</keyword>
<gene>
    <name evidence="12" type="ORF">JAAARDRAFT_182656</name>
</gene>
<dbReference type="GO" id="GO:0044614">
    <property type="term" value="C:nuclear pore cytoplasmic filaments"/>
    <property type="evidence" value="ECO:0007669"/>
    <property type="project" value="TreeGrafter"/>
</dbReference>
<dbReference type="GO" id="GO:0000822">
    <property type="term" value="F:inositol hexakisphosphate binding"/>
    <property type="evidence" value="ECO:0007669"/>
    <property type="project" value="TreeGrafter"/>
</dbReference>
<keyword evidence="13" id="KW-1185">Reference proteome</keyword>
<dbReference type="Pfam" id="PF07817">
    <property type="entry name" value="GLE1"/>
    <property type="match status" value="1"/>
</dbReference>
<feature type="region of interest" description="Disordered" evidence="11">
    <location>
        <begin position="1"/>
        <end position="89"/>
    </location>
</feature>
<evidence type="ECO:0000313" key="13">
    <source>
        <dbReference type="Proteomes" id="UP000027265"/>
    </source>
</evidence>
<name>A0A067PRF6_9AGAM</name>
<feature type="compositionally biased region" description="Acidic residues" evidence="11">
    <location>
        <begin position="28"/>
        <end position="37"/>
    </location>
</feature>
<dbReference type="FunCoup" id="A0A067PRF6">
    <property type="interactions" value="87"/>
</dbReference>
<evidence type="ECO:0000313" key="12">
    <source>
        <dbReference type="EMBL" id="KDQ53892.1"/>
    </source>
</evidence>
<evidence type="ECO:0000256" key="3">
    <source>
        <dbReference type="ARBA" id="ARBA00022448"/>
    </source>
</evidence>
<dbReference type="InParanoid" id="A0A067PRF6"/>
<evidence type="ECO:0000256" key="11">
    <source>
        <dbReference type="SAM" id="MobiDB-lite"/>
    </source>
</evidence>
<dbReference type="HOGENOM" id="CLU_020872_1_0_1"/>
<dbReference type="GO" id="GO:0005737">
    <property type="term" value="C:cytoplasm"/>
    <property type="evidence" value="ECO:0007669"/>
    <property type="project" value="TreeGrafter"/>
</dbReference>
<dbReference type="Gene3D" id="1.25.40.510">
    <property type="entry name" value="GLE1-like"/>
    <property type="match status" value="1"/>
</dbReference>
<organism evidence="12 13">
    <name type="scientific">Jaapia argillacea MUCL 33604</name>
    <dbReference type="NCBI Taxonomy" id="933084"/>
    <lineage>
        <taxon>Eukaryota</taxon>
        <taxon>Fungi</taxon>
        <taxon>Dikarya</taxon>
        <taxon>Basidiomycota</taxon>
        <taxon>Agaricomycotina</taxon>
        <taxon>Agaricomycetes</taxon>
        <taxon>Agaricomycetidae</taxon>
        <taxon>Jaapiales</taxon>
        <taxon>Jaapiaceae</taxon>
        <taxon>Jaapia</taxon>
    </lineage>
</organism>
<dbReference type="OrthoDB" id="420884at2759"/>
<keyword evidence="6" id="KW-0811">Translocation</keyword>
<evidence type="ECO:0000256" key="10">
    <source>
        <dbReference type="ARBA" id="ARBA00029983"/>
    </source>
</evidence>
<evidence type="ECO:0000256" key="7">
    <source>
        <dbReference type="ARBA" id="ARBA00023132"/>
    </source>
</evidence>
<feature type="compositionally biased region" description="Basic and acidic residues" evidence="11">
    <location>
        <begin position="108"/>
        <end position="157"/>
    </location>
</feature>
<evidence type="ECO:0000256" key="4">
    <source>
        <dbReference type="ARBA" id="ARBA00022816"/>
    </source>
</evidence>
<dbReference type="PANTHER" id="PTHR12960">
    <property type="entry name" value="GLE-1-RELATED"/>
    <property type="match status" value="1"/>
</dbReference>
<protein>
    <recommendedName>
        <fullName evidence="9">mRNA export factor GLE1</fullName>
    </recommendedName>
    <alternativeName>
        <fullName evidence="10">Nucleoporin GLE1</fullName>
    </alternativeName>
</protein>
<evidence type="ECO:0000256" key="1">
    <source>
        <dbReference type="ARBA" id="ARBA00004567"/>
    </source>
</evidence>
<dbReference type="PANTHER" id="PTHR12960:SF0">
    <property type="entry name" value="MRNA EXPORT FACTOR GLE1"/>
    <property type="match status" value="1"/>
</dbReference>
<dbReference type="GO" id="GO:0005543">
    <property type="term" value="F:phospholipid binding"/>
    <property type="evidence" value="ECO:0007669"/>
    <property type="project" value="TreeGrafter"/>
</dbReference>
<keyword evidence="3" id="KW-0813">Transport</keyword>
<evidence type="ECO:0000256" key="6">
    <source>
        <dbReference type="ARBA" id="ARBA00023010"/>
    </source>
</evidence>
<dbReference type="STRING" id="933084.A0A067PRF6"/>
<feature type="region of interest" description="Disordered" evidence="11">
    <location>
        <begin position="211"/>
        <end position="277"/>
    </location>
</feature>
<evidence type="ECO:0000256" key="5">
    <source>
        <dbReference type="ARBA" id="ARBA00022927"/>
    </source>
</evidence>
<evidence type="ECO:0000256" key="8">
    <source>
        <dbReference type="ARBA" id="ARBA00023242"/>
    </source>
</evidence>
<evidence type="ECO:0000256" key="2">
    <source>
        <dbReference type="ARBA" id="ARBA00011056"/>
    </source>
</evidence>
<keyword evidence="7" id="KW-0906">Nuclear pore complex</keyword>
<dbReference type="Proteomes" id="UP000027265">
    <property type="component" value="Unassembled WGS sequence"/>
</dbReference>
<comment type="subcellular location">
    <subcellularLocation>
        <location evidence="1">Nucleus</location>
        <location evidence="1">Nuclear pore complex</location>
    </subcellularLocation>
</comment>